<dbReference type="InterPro" id="IPR023214">
    <property type="entry name" value="HAD_sf"/>
</dbReference>
<dbReference type="PRINTS" id="PR00119">
    <property type="entry name" value="CATATPASE"/>
</dbReference>
<dbReference type="InterPro" id="IPR036412">
    <property type="entry name" value="HAD-like_sf"/>
</dbReference>
<evidence type="ECO:0000313" key="9">
    <source>
        <dbReference type="EMBL" id="MEQ2637701.1"/>
    </source>
</evidence>
<dbReference type="InterPro" id="IPR051014">
    <property type="entry name" value="Cation_Transport_ATPase_IB"/>
</dbReference>
<keyword evidence="7" id="KW-1003">Cell membrane</keyword>
<keyword evidence="3" id="KW-0812">Transmembrane</keyword>
<dbReference type="RefSeq" id="WP_349182285.1">
    <property type="nucleotide sequence ID" value="NZ_JBBNGS010000008.1"/>
</dbReference>
<evidence type="ECO:0000259" key="8">
    <source>
        <dbReference type="Pfam" id="PF00122"/>
    </source>
</evidence>
<gene>
    <name evidence="9" type="ORF">AAAT05_05005</name>
</gene>
<keyword evidence="7" id="KW-0547">Nucleotide-binding</keyword>
<keyword evidence="7" id="KW-0479">Metal-binding</keyword>
<dbReference type="SUPFAM" id="SSF81653">
    <property type="entry name" value="Calcium ATPase, transduction domain A"/>
    <property type="match status" value="1"/>
</dbReference>
<evidence type="ECO:0000256" key="4">
    <source>
        <dbReference type="ARBA" id="ARBA00022967"/>
    </source>
</evidence>
<dbReference type="PANTHER" id="PTHR48085">
    <property type="entry name" value="CADMIUM/ZINC-TRANSPORTING ATPASE HMA2-RELATED"/>
    <property type="match status" value="1"/>
</dbReference>
<dbReference type="SUPFAM" id="SSF56784">
    <property type="entry name" value="HAD-like"/>
    <property type="match status" value="1"/>
</dbReference>
<dbReference type="SFLD" id="SFLDS00003">
    <property type="entry name" value="Haloacid_Dehalogenase"/>
    <property type="match status" value="1"/>
</dbReference>
<dbReference type="Gene3D" id="2.70.150.10">
    <property type="entry name" value="Calcium-transporting ATPase, cytoplasmic transduction domain A"/>
    <property type="match status" value="1"/>
</dbReference>
<dbReference type="InterPro" id="IPR023299">
    <property type="entry name" value="ATPase_P-typ_cyto_dom_N"/>
</dbReference>
<dbReference type="Pfam" id="PF00122">
    <property type="entry name" value="E1-E2_ATPase"/>
    <property type="match status" value="1"/>
</dbReference>
<name>A0ABV1IFM2_9ACTN</name>
<dbReference type="SFLD" id="SFLDF00027">
    <property type="entry name" value="p-type_atpase"/>
    <property type="match status" value="1"/>
</dbReference>
<evidence type="ECO:0000256" key="3">
    <source>
        <dbReference type="ARBA" id="ARBA00022692"/>
    </source>
</evidence>
<dbReference type="Gene3D" id="3.40.50.1000">
    <property type="entry name" value="HAD superfamily/HAD-like"/>
    <property type="match status" value="1"/>
</dbReference>
<accession>A0ABV1IFM2</accession>
<keyword evidence="6" id="KW-0472">Membrane</keyword>
<evidence type="ECO:0000256" key="2">
    <source>
        <dbReference type="ARBA" id="ARBA00006024"/>
    </source>
</evidence>
<evidence type="ECO:0000256" key="1">
    <source>
        <dbReference type="ARBA" id="ARBA00004651"/>
    </source>
</evidence>
<comment type="similarity">
    <text evidence="2 7">Belongs to the cation transport ATPase (P-type) (TC 3.A.3) family. Type IB subfamily.</text>
</comment>
<dbReference type="NCBIfam" id="TIGR01494">
    <property type="entry name" value="ATPase_P-type"/>
    <property type="match status" value="1"/>
</dbReference>
<organism evidence="9 10">
    <name type="scientific">Paratractidigestivibacter faecalis</name>
    <dbReference type="NCBI Taxonomy" id="2292441"/>
    <lineage>
        <taxon>Bacteria</taxon>
        <taxon>Bacillati</taxon>
        <taxon>Actinomycetota</taxon>
        <taxon>Coriobacteriia</taxon>
        <taxon>Coriobacteriales</taxon>
        <taxon>Atopobiaceae</taxon>
        <taxon>Paratractidigestivibacter</taxon>
    </lineage>
</organism>
<evidence type="ECO:0000256" key="7">
    <source>
        <dbReference type="RuleBase" id="RU362081"/>
    </source>
</evidence>
<keyword evidence="7" id="KW-0067">ATP-binding</keyword>
<dbReference type="SFLD" id="SFLDG00002">
    <property type="entry name" value="C1.7:_P-type_atpase_like"/>
    <property type="match status" value="1"/>
</dbReference>
<dbReference type="InterPro" id="IPR018303">
    <property type="entry name" value="ATPase_P-typ_P_site"/>
</dbReference>
<evidence type="ECO:0000256" key="5">
    <source>
        <dbReference type="ARBA" id="ARBA00022989"/>
    </source>
</evidence>
<dbReference type="InterPro" id="IPR001757">
    <property type="entry name" value="P_typ_ATPase"/>
</dbReference>
<evidence type="ECO:0000313" key="10">
    <source>
        <dbReference type="Proteomes" id="UP001478817"/>
    </source>
</evidence>
<dbReference type="Pfam" id="PF00702">
    <property type="entry name" value="Hydrolase"/>
    <property type="match status" value="1"/>
</dbReference>
<dbReference type="InterPro" id="IPR059000">
    <property type="entry name" value="ATPase_P-type_domA"/>
</dbReference>
<sequence length="709" mass="75142">MVFRIVSELPGRLRLRCGARLFTDEEARGVSYALMAADGVRTAEVHAANGSILLTFEPACREAVLAAVRGLDPLRLPAAPDPGLGTREGALEISLENNRFQVEVTRLVLWRAAKRVLLPVPVRAALTCVRALGFVAEGLRHLLAGEVTVEVLDATAIATSIARGSFAEAGTITFLLQLSGLMEEHVQSRAHLALREGMVVRAESVWAVVDGQDVRVRTEDVTRSMVLHLGAGSVLPVDGTVVEGAGEIDESSMTGEAALVRKEPGATVYAGTALESGDLKVSVTAPPGASRIDGIVDMVEHSSELKAGAQSRAERLADAIVPYSFLAFFGILAVTRNINKAMAVLMVDYSCAIKLSTPIAVMSAMDEAVRAGVTVRGGKYLEALAAADTVVFDKTGTLTNATPAVSRIVSFTEASEEDVLRLAACIEEHFPHSMARAIVAEAERRGLVHDDELHAEVQYVVAHGISTRVGGREVCIGSAHFLFEDEGVGKPEGLDELMEREAPASSVIYIARERRLVGAICVSDPPRPEAAAVLARLRRQGLSNLVMITGDSERCAAHVAGELGLDGYFAQVLPEDKAAHVAALREAGHTVVMVGDGINDSPALATADVSVAMSDASDIARAVADVLVHDSSLESLVTMRELASRLMGRIHADYRFIVGFNSLLIGLGVASAIPITTAAYLHNVSTLCIAARNATPLLDRPHLERGRAA</sequence>
<protein>
    <submittedName>
        <fullName evidence="9">Heavy metal translocating P-type ATPase</fullName>
    </submittedName>
</protein>
<dbReference type="Gene3D" id="3.40.1110.10">
    <property type="entry name" value="Calcium-transporting ATPase, cytoplasmic domain N"/>
    <property type="match status" value="1"/>
</dbReference>
<dbReference type="EMBL" id="JBBNGS010000008">
    <property type="protein sequence ID" value="MEQ2637701.1"/>
    <property type="molecule type" value="Genomic_DNA"/>
</dbReference>
<dbReference type="InterPro" id="IPR027256">
    <property type="entry name" value="P-typ_ATPase_IB"/>
</dbReference>
<keyword evidence="10" id="KW-1185">Reference proteome</keyword>
<dbReference type="PROSITE" id="PS00154">
    <property type="entry name" value="ATPASE_E1_E2"/>
    <property type="match status" value="1"/>
</dbReference>
<reference evidence="9 10" key="1">
    <citation type="submission" date="2024-04" db="EMBL/GenBank/DDBJ databases">
        <title>Human intestinal bacterial collection.</title>
        <authorList>
            <person name="Pauvert C."/>
            <person name="Hitch T.C.A."/>
            <person name="Clavel T."/>
        </authorList>
    </citation>
    <scope>NUCLEOTIDE SEQUENCE [LARGE SCALE GENOMIC DNA]</scope>
    <source>
        <strain evidence="9 10">CLA-AA-H197</strain>
    </source>
</reference>
<feature type="domain" description="P-type ATPase A" evidence="8">
    <location>
        <begin position="202"/>
        <end position="300"/>
    </location>
</feature>
<dbReference type="Proteomes" id="UP001478817">
    <property type="component" value="Unassembled WGS sequence"/>
</dbReference>
<dbReference type="NCBIfam" id="TIGR01525">
    <property type="entry name" value="ATPase-IB_hvy"/>
    <property type="match status" value="1"/>
</dbReference>
<comment type="subcellular location">
    <subcellularLocation>
        <location evidence="1">Cell membrane</location>
        <topology evidence="1">Multi-pass membrane protein</topology>
    </subcellularLocation>
</comment>
<dbReference type="InterPro" id="IPR008250">
    <property type="entry name" value="ATPase_P-typ_transduc_dom_A_sf"/>
</dbReference>
<dbReference type="PROSITE" id="PS01229">
    <property type="entry name" value="COF_2"/>
    <property type="match status" value="1"/>
</dbReference>
<keyword evidence="5" id="KW-1133">Transmembrane helix</keyword>
<proteinExistence type="inferred from homology"/>
<evidence type="ECO:0000256" key="6">
    <source>
        <dbReference type="ARBA" id="ARBA00023136"/>
    </source>
</evidence>
<dbReference type="InterPro" id="IPR044492">
    <property type="entry name" value="P_typ_ATPase_HD_dom"/>
</dbReference>
<keyword evidence="4" id="KW-1278">Translocase</keyword>
<dbReference type="PANTHER" id="PTHR48085:SF5">
    <property type="entry name" value="CADMIUM_ZINC-TRANSPORTING ATPASE HMA4-RELATED"/>
    <property type="match status" value="1"/>
</dbReference>
<comment type="caution">
    <text evidence="9">The sequence shown here is derived from an EMBL/GenBank/DDBJ whole genome shotgun (WGS) entry which is preliminary data.</text>
</comment>